<dbReference type="PANTHER" id="PTHR46237">
    <property type="entry name" value="CYTOCHROME B5 REDUCTASE 4 FAMILY MEMBER"/>
    <property type="match status" value="1"/>
</dbReference>
<sequence>MTDFQRKLFEKFVQLPWRGDITKEELSKHNKKEDCWCAFQGYVYDLTGYLDYHPGGVFSIMEYAGDDMTKGYMQWHRYIPPDIFEKLKIGKLIIDE</sequence>
<accession>A0ABR2KBT9</accession>
<evidence type="ECO:0000313" key="6">
    <source>
        <dbReference type="EMBL" id="KAK8888585.1"/>
    </source>
</evidence>
<dbReference type="PROSITE" id="PS00191">
    <property type="entry name" value="CYTOCHROME_B5_1"/>
    <property type="match status" value="1"/>
</dbReference>
<evidence type="ECO:0000256" key="3">
    <source>
        <dbReference type="ARBA" id="ARBA00023004"/>
    </source>
</evidence>
<comment type="similarity">
    <text evidence="4">Belongs to the cytochrome b5 family.</text>
</comment>
<keyword evidence="1 4" id="KW-0349">Heme</keyword>
<feature type="domain" description="Cytochrome b5 heme-binding" evidence="5">
    <location>
        <begin position="18"/>
        <end position="93"/>
    </location>
</feature>
<evidence type="ECO:0000313" key="7">
    <source>
        <dbReference type="Proteomes" id="UP001470230"/>
    </source>
</evidence>
<dbReference type="InterPro" id="IPR036400">
    <property type="entry name" value="Cyt_B5-like_heme/steroid_sf"/>
</dbReference>
<evidence type="ECO:0000256" key="1">
    <source>
        <dbReference type="ARBA" id="ARBA00022617"/>
    </source>
</evidence>
<proteinExistence type="inferred from homology"/>
<dbReference type="Proteomes" id="UP001470230">
    <property type="component" value="Unassembled WGS sequence"/>
</dbReference>
<dbReference type="PRINTS" id="PR00363">
    <property type="entry name" value="CYTOCHROMEB5"/>
</dbReference>
<dbReference type="InterPro" id="IPR018506">
    <property type="entry name" value="Cyt_B5_heme-BS"/>
</dbReference>
<name>A0ABR2KBT9_9EUKA</name>
<dbReference type="PROSITE" id="PS50255">
    <property type="entry name" value="CYTOCHROME_B5_2"/>
    <property type="match status" value="1"/>
</dbReference>
<dbReference type="PANTHER" id="PTHR46237:SF1">
    <property type="entry name" value="CYTOCHROME B5 REDUCTASE 4"/>
    <property type="match status" value="1"/>
</dbReference>
<gene>
    <name evidence="6" type="ORF">M9Y10_033316</name>
</gene>
<dbReference type="InterPro" id="IPR051872">
    <property type="entry name" value="Cytochrome_b5/Flavoprotein_Rdt"/>
</dbReference>
<organism evidence="6 7">
    <name type="scientific">Tritrichomonas musculus</name>
    <dbReference type="NCBI Taxonomy" id="1915356"/>
    <lineage>
        <taxon>Eukaryota</taxon>
        <taxon>Metamonada</taxon>
        <taxon>Parabasalia</taxon>
        <taxon>Tritrichomonadida</taxon>
        <taxon>Tritrichomonadidae</taxon>
        <taxon>Tritrichomonas</taxon>
    </lineage>
</organism>
<comment type="caution">
    <text evidence="6">The sequence shown here is derived from an EMBL/GenBank/DDBJ whole genome shotgun (WGS) entry which is preliminary data.</text>
</comment>
<dbReference type="SMART" id="SM01117">
    <property type="entry name" value="Cyt-b5"/>
    <property type="match status" value="1"/>
</dbReference>
<keyword evidence="7" id="KW-1185">Reference proteome</keyword>
<evidence type="ECO:0000256" key="4">
    <source>
        <dbReference type="RuleBase" id="RU362121"/>
    </source>
</evidence>
<evidence type="ECO:0000256" key="2">
    <source>
        <dbReference type="ARBA" id="ARBA00022723"/>
    </source>
</evidence>
<reference evidence="6 7" key="1">
    <citation type="submission" date="2024-04" db="EMBL/GenBank/DDBJ databases">
        <title>Tritrichomonas musculus Genome.</title>
        <authorList>
            <person name="Alves-Ferreira E."/>
            <person name="Grigg M."/>
            <person name="Lorenzi H."/>
            <person name="Galac M."/>
        </authorList>
    </citation>
    <scope>NUCLEOTIDE SEQUENCE [LARGE SCALE GENOMIC DNA]</scope>
    <source>
        <strain evidence="6 7">EAF2021</strain>
    </source>
</reference>
<dbReference type="InterPro" id="IPR001199">
    <property type="entry name" value="Cyt_B5-like_heme/steroid-bd"/>
</dbReference>
<dbReference type="SUPFAM" id="SSF55856">
    <property type="entry name" value="Cytochrome b5-like heme/steroid binding domain"/>
    <property type="match status" value="1"/>
</dbReference>
<protein>
    <recommendedName>
        <fullName evidence="5">Cytochrome b5 heme-binding domain-containing protein</fullName>
    </recommendedName>
</protein>
<dbReference type="Pfam" id="PF00173">
    <property type="entry name" value="Cyt-b5"/>
    <property type="match status" value="1"/>
</dbReference>
<dbReference type="EMBL" id="JAPFFF010000005">
    <property type="protein sequence ID" value="KAK8888585.1"/>
    <property type="molecule type" value="Genomic_DNA"/>
</dbReference>
<dbReference type="Gene3D" id="3.10.120.10">
    <property type="entry name" value="Cytochrome b5-like heme/steroid binding domain"/>
    <property type="match status" value="1"/>
</dbReference>
<evidence type="ECO:0000259" key="5">
    <source>
        <dbReference type="PROSITE" id="PS50255"/>
    </source>
</evidence>
<keyword evidence="3 4" id="KW-0408">Iron</keyword>
<keyword evidence="2 4" id="KW-0479">Metal-binding</keyword>